<dbReference type="SUPFAM" id="SSF49464">
    <property type="entry name" value="Carboxypeptidase regulatory domain-like"/>
    <property type="match status" value="1"/>
</dbReference>
<evidence type="ECO:0000259" key="11">
    <source>
        <dbReference type="Pfam" id="PF00593"/>
    </source>
</evidence>
<evidence type="ECO:0000313" key="14">
    <source>
        <dbReference type="Proteomes" id="UP001204015"/>
    </source>
</evidence>
<dbReference type="SUPFAM" id="SSF56935">
    <property type="entry name" value="Porins"/>
    <property type="match status" value="1"/>
</dbReference>
<evidence type="ECO:0000256" key="9">
    <source>
        <dbReference type="RuleBase" id="RU003357"/>
    </source>
</evidence>
<gene>
    <name evidence="13" type="ORF">NG821_07315</name>
</gene>
<comment type="subcellular location">
    <subcellularLocation>
        <location evidence="1 8">Cell outer membrane</location>
        <topology evidence="1 8">Multi-pass membrane protein</topology>
    </subcellularLocation>
</comment>
<keyword evidence="13" id="KW-0675">Receptor</keyword>
<protein>
    <submittedName>
        <fullName evidence="13">TonB-dependent receptor</fullName>
    </submittedName>
</protein>
<dbReference type="InterPro" id="IPR000531">
    <property type="entry name" value="Beta-barrel_TonB"/>
</dbReference>
<dbReference type="PROSITE" id="PS52016">
    <property type="entry name" value="TONB_DEPENDENT_REC_3"/>
    <property type="match status" value="1"/>
</dbReference>
<dbReference type="InterPro" id="IPR012910">
    <property type="entry name" value="Plug_dom"/>
</dbReference>
<dbReference type="Gene3D" id="2.40.170.20">
    <property type="entry name" value="TonB-dependent receptor, beta-barrel domain"/>
    <property type="match status" value="1"/>
</dbReference>
<dbReference type="NCBIfam" id="TIGR04056">
    <property type="entry name" value="OMP_RagA_SusC"/>
    <property type="match status" value="1"/>
</dbReference>
<keyword evidence="7 8" id="KW-0998">Cell outer membrane</keyword>
<dbReference type="InterPro" id="IPR036942">
    <property type="entry name" value="Beta-barrel_TonB_sf"/>
</dbReference>
<accession>A0ABT1BZ60</accession>
<evidence type="ECO:0000256" key="4">
    <source>
        <dbReference type="ARBA" id="ARBA00022692"/>
    </source>
</evidence>
<proteinExistence type="inferred from homology"/>
<dbReference type="InterPro" id="IPR023996">
    <property type="entry name" value="TonB-dep_OMP_SusC/RagA"/>
</dbReference>
<dbReference type="InterPro" id="IPR039426">
    <property type="entry name" value="TonB-dep_rcpt-like"/>
</dbReference>
<comment type="caution">
    <text evidence="13">The sequence shown here is derived from an EMBL/GenBank/DDBJ whole genome shotgun (WGS) entry which is preliminary data.</text>
</comment>
<evidence type="ECO:0000256" key="2">
    <source>
        <dbReference type="ARBA" id="ARBA00022448"/>
    </source>
</evidence>
<dbReference type="InterPro" id="IPR037066">
    <property type="entry name" value="Plug_dom_sf"/>
</dbReference>
<evidence type="ECO:0000256" key="10">
    <source>
        <dbReference type="SAM" id="SignalP"/>
    </source>
</evidence>
<dbReference type="Gene3D" id="2.60.40.1120">
    <property type="entry name" value="Carboxypeptidase-like, regulatory domain"/>
    <property type="match status" value="1"/>
</dbReference>
<keyword evidence="6 8" id="KW-0472">Membrane</keyword>
<dbReference type="RefSeq" id="WP_252761003.1">
    <property type="nucleotide sequence ID" value="NZ_JAMXLY010000023.1"/>
</dbReference>
<evidence type="ECO:0000256" key="1">
    <source>
        <dbReference type="ARBA" id="ARBA00004571"/>
    </source>
</evidence>
<evidence type="ECO:0000256" key="6">
    <source>
        <dbReference type="ARBA" id="ARBA00023136"/>
    </source>
</evidence>
<feature type="domain" description="TonB-dependent receptor-like beta-barrel" evidence="11">
    <location>
        <begin position="428"/>
        <end position="1011"/>
    </location>
</feature>
<dbReference type="InterPro" id="IPR023997">
    <property type="entry name" value="TonB-dep_OMP_SusC/RagA_CS"/>
</dbReference>
<feature type="chain" id="PRO_5046741610" evidence="10">
    <location>
        <begin position="23"/>
        <end position="1045"/>
    </location>
</feature>
<evidence type="ECO:0000256" key="7">
    <source>
        <dbReference type="ARBA" id="ARBA00023237"/>
    </source>
</evidence>
<evidence type="ECO:0000313" key="13">
    <source>
        <dbReference type="EMBL" id="MCO6025648.1"/>
    </source>
</evidence>
<comment type="similarity">
    <text evidence="8 9">Belongs to the TonB-dependent receptor family.</text>
</comment>
<evidence type="ECO:0000259" key="12">
    <source>
        <dbReference type="Pfam" id="PF07715"/>
    </source>
</evidence>
<reference evidence="13 14" key="1">
    <citation type="submission" date="2022-06" db="EMBL/GenBank/DDBJ databases">
        <title>A taxonomic note on the genus Prevotella: Description of four novel genera and emended description of the genera Hallella and Xylanibacter.</title>
        <authorList>
            <person name="Hitch T.C.A."/>
        </authorList>
    </citation>
    <scope>NUCLEOTIDE SEQUENCE [LARGE SCALE GENOMIC DNA]</scope>
    <source>
        <strain evidence="13 14">DSM 100619</strain>
    </source>
</reference>
<keyword evidence="3 8" id="KW-1134">Transmembrane beta strand</keyword>
<dbReference type="Proteomes" id="UP001204015">
    <property type="component" value="Unassembled WGS sequence"/>
</dbReference>
<evidence type="ECO:0000256" key="3">
    <source>
        <dbReference type="ARBA" id="ARBA00022452"/>
    </source>
</evidence>
<keyword evidence="5 9" id="KW-0798">TonB box</keyword>
<keyword evidence="14" id="KW-1185">Reference proteome</keyword>
<dbReference type="Pfam" id="PF13715">
    <property type="entry name" value="CarbopepD_reg_2"/>
    <property type="match status" value="1"/>
</dbReference>
<sequence>MKSLKKLMVSFTLLMVCLVANAQDMVVHGIVTSASDKESIIGATVKEKNAPSNATVTDLDGKFNLKVKPGATLVFSYIGFQSLEVKASADMNVSMKEEVNDLNEVVVTGYTTQRKADLTGAVAVVDVNDAKTVPVTDPMQALQGKVPGMTITNSGDPTSDAAINIRGIGTMNDNSPLYVIDGVPTKNSLHSLNVNDIESIQVLKDAASASIYGSRAGNGVIIITTKRGKAGKVKVDVDMSYTASYYAKHMKVCDTEQYGQAMFRAYTYSNVDPNSNALSYNFNWNGDYSNPVLNSMSFGKYDGYIDADKTMLASNTDWFDEISRVGSLQNYSISVSNGTDKGSYLFSAGYKGNDGIIKYTDYNSISARMNSSYNLINNKVTIGENFTTSYSTSVGQNQQNLALQSLSIIPVHTVDGEGWGGPANGMNDRNNPLRLLYDGRNNRKKTWRMFGDAYLSVRPIKGLELKSTFGIDYTQYFLRTLTYSYKNGYLSNTMNNSELYQDHDLNWTWSNTATYNLNLGKHAFNFLLGTEAYKKTVTYIDDYRKTYSEEDTDFMWPDAGTGDAYAGGNQSDYTLFSYFGKIDYNYADKYLASFTLRRDGSSKFGTNNRFGTFPAATLGWRISSEKFISDNKNLRWIDDLKLRASWGKTGNQEGIDYYAHAGKWSVAYGSADPTWDAPNYTSYDMNGNGSGSLPSGYVQTQRANANLKWETTTQWNFGLDYTLLNNSLYGSFDYYIKKTTGILLSPSYIAVIGEGGSQYVNGASMENKGWEFSLGYRKTLSNGFAFDVTGNIDSYRNKVTSVPASVINNYGGNGADDNIIGHAFNSRYGYVADGLFRSQAEIDDYNSKYTYASGFVAPGLGRIRYADVNGDHVIDEKDQTWIYDPTPDFSYGLNIALSYKNFDFTMFWQGVQGVDYYNDEKLSTDFYSVSETGSNKGVRLLDAWSPTNTNSSIPALTYTNNNNEGRFSTYFIENGSYLKLRTLQLGYTLPKNILKRLFMDNCRFYINAENLLTIHASNFTATDPESSSWGYPIPTSLSVGLQVGF</sequence>
<dbReference type="EMBL" id="JAMXLY010000023">
    <property type="protein sequence ID" value="MCO6025648.1"/>
    <property type="molecule type" value="Genomic_DNA"/>
</dbReference>
<feature type="signal peptide" evidence="10">
    <location>
        <begin position="1"/>
        <end position="22"/>
    </location>
</feature>
<dbReference type="Pfam" id="PF00593">
    <property type="entry name" value="TonB_dep_Rec_b-barrel"/>
    <property type="match status" value="1"/>
</dbReference>
<dbReference type="Pfam" id="PF07715">
    <property type="entry name" value="Plug"/>
    <property type="match status" value="1"/>
</dbReference>
<dbReference type="Gene3D" id="2.170.130.10">
    <property type="entry name" value="TonB-dependent receptor, plug domain"/>
    <property type="match status" value="1"/>
</dbReference>
<keyword evidence="2 8" id="KW-0813">Transport</keyword>
<organism evidence="13 14">
    <name type="scientific">Segatella cerevisiae</name>
    <dbReference type="NCBI Taxonomy" id="2053716"/>
    <lineage>
        <taxon>Bacteria</taxon>
        <taxon>Pseudomonadati</taxon>
        <taxon>Bacteroidota</taxon>
        <taxon>Bacteroidia</taxon>
        <taxon>Bacteroidales</taxon>
        <taxon>Prevotellaceae</taxon>
        <taxon>Segatella</taxon>
    </lineage>
</organism>
<evidence type="ECO:0000256" key="5">
    <source>
        <dbReference type="ARBA" id="ARBA00023077"/>
    </source>
</evidence>
<dbReference type="NCBIfam" id="TIGR04057">
    <property type="entry name" value="SusC_RagA_signa"/>
    <property type="match status" value="1"/>
</dbReference>
<keyword evidence="10" id="KW-0732">Signal</keyword>
<evidence type="ECO:0000256" key="8">
    <source>
        <dbReference type="PROSITE-ProRule" id="PRU01360"/>
    </source>
</evidence>
<dbReference type="InterPro" id="IPR008969">
    <property type="entry name" value="CarboxyPept-like_regulatory"/>
</dbReference>
<keyword evidence="4 8" id="KW-0812">Transmembrane</keyword>
<feature type="domain" description="TonB-dependent receptor plug" evidence="12">
    <location>
        <begin position="115"/>
        <end position="220"/>
    </location>
</feature>
<name>A0ABT1BZ60_9BACT</name>